<keyword evidence="2" id="KW-1185">Reference proteome</keyword>
<dbReference type="EMBL" id="CP030239">
    <property type="protein sequence ID" value="AWX94112.1"/>
    <property type="molecule type" value="Genomic_DNA"/>
</dbReference>
<accession>A0ABM6WTX2</accession>
<dbReference type="Proteomes" id="UP000249922">
    <property type="component" value="Chromosome"/>
</dbReference>
<sequence length="80" mass="9386">MGEELAEMKDEDIDYSDIPELDEEFWRKARIVEPETTQQITLRVKKSVRRDLASTGQSAWRPRVWRDVLEDGLACGLHRI</sequence>
<evidence type="ECO:0000313" key="2">
    <source>
        <dbReference type="Proteomes" id="UP000249922"/>
    </source>
</evidence>
<evidence type="ECO:0008006" key="3">
    <source>
        <dbReference type="Google" id="ProtNLM"/>
    </source>
</evidence>
<gene>
    <name evidence="1" type="ORF">DPM13_17475</name>
</gene>
<reference evidence="1 2" key="1">
    <citation type="submission" date="2018-06" db="EMBL/GenBank/DDBJ databases">
        <title>Complete genome sequence of Paracoccus mutanolyticus strain RSP-02 isolated from cellulosic waste.</title>
        <authorList>
            <person name="Amrutha R.N."/>
            <person name="Shrivastav A."/>
            <person name="Buddana S.K."/>
            <person name="Deshpande U."/>
            <person name="Prakasham R.S."/>
        </authorList>
    </citation>
    <scope>NUCLEOTIDE SEQUENCE [LARGE SCALE GENOMIC DNA]</scope>
    <source>
        <strain evidence="1 2">RSP-02</strain>
    </source>
</reference>
<evidence type="ECO:0000313" key="1">
    <source>
        <dbReference type="EMBL" id="AWX94112.1"/>
    </source>
</evidence>
<organism evidence="1 2">
    <name type="scientific">Paracoccus mutanolyticus</name>
    <dbReference type="NCBI Taxonomy" id="1499308"/>
    <lineage>
        <taxon>Bacteria</taxon>
        <taxon>Pseudomonadati</taxon>
        <taxon>Pseudomonadota</taxon>
        <taxon>Alphaproteobacteria</taxon>
        <taxon>Rhodobacterales</taxon>
        <taxon>Paracoccaceae</taxon>
        <taxon>Paracoccus</taxon>
    </lineage>
</organism>
<name>A0ABM6WTX2_9RHOB</name>
<dbReference type="RefSeq" id="WP_112888500.1">
    <property type="nucleotide sequence ID" value="NZ_CP030239.1"/>
</dbReference>
<protein>
    <recommendedName>
        <fullName evidence="3">BrnA antitoxin family protein</fullName>
    </recommendedName>
</protein>
<proteinExistence type="predicted"/>